<keyword evidence="2" id="KW-1185">Reference proteome</keyword>
<gene>
    <name evidence="1" type="ORF">GCM10011410_21060</name>
</gene>
<comment type="caution">
    <text evidence="1">The sequence shown here is derived from an EMBL/GenBank/DDBJ whole genome shotgun (WGS) entry which is preliminary data.</text>
</comment>
<dbReference type="Proteomes" id="UP000641514">
    <property type="component" value="Unassembled WGS sequence"/>
</dbReference>
<evidence type="ECO:0000313" key="2">
    <source>
        <dbReference type="Proteomes" id="UP000641514"/>
    </source>
</evidence>
<dbReference type="RefSeq" id="WP_188674189.1">
    <property type="nucleotide sequence ID" value="NZ_BMJH01000002.1"/>
</dbReference>
<reference evidence="1" key="1">
    <citation type="journal article" date="2014" name="Int. J. Syst. Evol. Microbiol.">
        <title>Complete genome sequence of Corynebacterium casei LMG S-19264T (=DSM 44701T), isolated from a smear-ripened cheese.</title>
        <authorList>
            <consortium name="US DOE Joint Genome Institute (JGI-PGF)"/>
            <person name="Walter F."/>
            <person name="Albersmeier A."/>
            <person name="Kalinowski J."/>
            <person name="Ruckert C."/>
        </authorList>
    </citation>
    <scope>NUCLEOTIDE SEQUENCE</scope>
    <source>
        <strain evidence="1">CGMCC 1.15478</strain>
    </source>
</reference>
<dbReference type="AlphaFoldDB" id="A0A916UD37"/>
<accession>A0A916UD37</accession>
<proteinExistence type="predicted"/>
<organism evidence="1 2">
    <name type="scientific">Hoyosella rhizosphaerae</name>
    <dbReference type="NCBI Taxonomy" id="1755582"/>
    <lineage>
        <taxon>Bacteria</taxon>
        <taxon>Bacillati</taxon>
        <taxon>Actinomycetota</taxon>
        <taxon>Actinomycetes</taxon>
        <taxon>Mycobacteriales</taxon>
        <taxon>Hoyosellaceae</taxon>
        <taxon>Hoyosella</taxon>
    </lineage>
</organism>
<protein>
    <submittedName>
        <fullName evidence="1">Uncharacterized protein</fullName>
    </submittedName>
</protein>
<evidence type="ECO:0000313" key="1">
    <source>
        <dbReference type="EMBL" id="GGC68128.1"/>
    </source>
</evidence>
<name>A0A916UD37_9ACTN</name>
<reference evidence="1" key="2">
    <citation type="submission" date="2020-09" db="EMBL/GenBank/DDBJ databases">
        <authorList>
            <person name="Sun Q."/>
            <person name="Zhou Y."/>
        </authorList>
    </citation>
    <scope>NUCLEOTIDE SEQUENCE</scope>
    <source>
        <strain evidence="1">CGMCC 1.15478</strain>
    </source>
</reference>
<sequence>MTQGGSSLSGRTAATIGNWLSDREYETVRLLERATLVIEAHPGRDEVDELCAAYAQYASRISGPSLSAGTALVRKYPALTLLIMVMHASEESRASDFWESFWKRLGIQRESKAETELRQAVPKLIRRFNLADYPRMRTRYVQLIGMHAGIPRPSLPGLVSVIVDHLTRGGEPNGAAFTHWLTDPRKPHRLSRVDIPVRTFVSEGGEPAIDLIDRIIDVVAIALGNPATWQSHIDSIAATSSLPKELFSALVDAIETCDAIAVGETGLFDGDGHIEPPRMRLDTTDGSIQLLVPAAPDQRDSRWVVSADGDVTEVSTPQPLVSADGNSMSSPHAIYPVLQPARHISAEHVSIPKRFVFPLVDPKDPLVLFSDGGKLLPLRLPIPLGNVHALVPRGHHLVEGDTGTPINVDVDRGHPVGWGDWHLYVVDTTEVASLQLVKDGVAVGSARPVRRTYIPEVLFADAIRGVCAANGSPLYSERPAVWLPADSVGRKVQWQVGVRRLGSPNWVVNYVWTLEGDDVSCDPFDGLDDAQLGTFEVVVRGPLGSDLRKVFHLAEGITAEADPDYRIPVKGGLSNATITVTCDREAGEVLTIDPPVIDVSGDDAESIATIGDSNGLHVVVVISPPHTEVRLGIPGEPNRWSTLPFVITPSDLDSERVLSYRVPATTDINTWVEMRDRTGKVRLQEPPEYNEFADAFEVNTKSLAGGMGRLKSARIVAVVQTEGEAPHDIHLVTVRPAELFSDMRLTEDGVVLDDLADVAGLTVQVWATSAPWMAPASIPIRDDVAELPVEFRNAGPLNVRVVVQDPHNPVPVPAAPPSDSVRIEQEGWVRSDDPALEALAQFIAGQAELPSGLTPTPQVWAALQALTALGDSLADVRHGLAAMLSEQPRQALTALAHSAVPMSEQPALLIETGLVKAKFAGGDEESAGANPWVACLITLADLVDAERNSDQWVHAREELSEHGGDALIRVLDAGRDQELAKALFDHTTVMLHHMPAEQVDKIFDVARIIPGAVLDVDTRVSAIAETFAMRNRWVDMPSHTELVVRSKKFVRAIKKAGKQFYDQISIRSDALGTADTQSHPWLMLPMVSLIMALLARLEAHGAVKPGLFDDDIIAAWADMAKLCPQLVRIDLVFAEALIMHSVTVLGVKWGAEKSGAEKVGAEKSGAE</sequence>
<dbReference type="EMBL" id="BMJH01000002">
    <property type="protein sequence ID" value="GGC68128.1"/>
    <property type="molecule type" value="Genomic_DNA"/>
</dbReference>